<feature type="signal peptide" evidence="6">
    <location>
        <begin position="1"/>
        <end position="23"/>
    </location>
</feature>
<evidence type="ECO:0000313" key="9">
    <source>
        <dbReference type="Proteomes" id="UP000028640"/>
    </source>
</evidence>
<evidence type="ECO:0000256" key="1">
    <source>
        <dbReference type="ARBA" id="ARBA00004418"/>
    </source>
</evidence>
<comment type="similarity">
    <text evidence="3">Belongs to the OpgD/OpgG family.</text>
</comment>
<dbReference type="STRING" id="910964.GEAM_1220"/>
<dbReference type="GeneID" id="78379561"/>
<evidence type="ECO:0000256" key="6">
    <source>
        <dbReference type="SAM" id="SignalP"/>
    </source>
</evidence>
<evidence type="ECO:0000256" key="3">
    <source>
        <dbReference type="ARBA" id="ARBA00009284"/>
    </source>
</evidence>
<dbReference type="InterPro" id="IPR011013">
    <property type="entry name" value="Gal_mutarotase_sf_dom"/>
</dbReference>
<dbReference type="InterPro" id="IPR014438">
    <property type="entry name" value="Glucan_biosyn_MdoG/MdoD"/>
</dbReference>
<dbReference type="PANTHER" id="PTHR30504:SF3">
    <property type="entry name" value="GLUCANS BIOSYNTHESIS PROTEIN D"/>
    <property type="match status" value="1"/>
</dbReference>
<dbReference type="eggNOG" id="COG3131">
    <property type="taxonomic scope" value="Bacteria"/>
</dbReference>
<comment type="pathway">
    <text evidence="2">Glycan metabolism; osmoregulated periplasmic glucan (OPG) biosynthesis.</text>
</comment>
<dbReference type="InterPro" id="IPR014718">
    <property type="entry name" value="GH-type_carb-bd"/>
</dbReference>
<dbReference type="RefSeq" id="WP_034789499.1">
    <property type="nucleotide sequence ID" value="NZ_JMPJ01000037.1"/>
</dbReference>
<gene>
    <name evidence="8" type="ORF">GEAM_1220</name>
</gene>
<comment type="subcellular location">
    <subcellularLocation>
        <location evidence="1">Periplasm</location>
    </subcellularLocation>
</comment>
<keyword evidence="4 6" id="KW-0732">Signal</keyword>
<evidence type="ECO:0000256" key="5">
    <source>
        <dbReference type="ARBA" id="ARBA00022764"/>
    </source>
</evidence>
<dbReference type="PANTHER" id="PTHR30504">
    <property type="entry name" value="GLUCANS BIOSYNTHESIS PROTEIN"/>
    <property type="match status" value="1"/>
</dbReference>
<dbReference type="AlphaFoldDB" id="A0A085GIP5"/>
<dbReference type="EMBL" id="JMPJ01000037">
    <property type="protein sequence ID" value="KFC83590.1"/>
    <property type="molecule type" value="Genomic_DNA"/>
</dbReference>
<keyword evidence="9" id="KW-1185">Reference proteome</keyword>
<dbReference type="GO" id="GO:0030246">
    <property type="term" value="F:carbohydrate binding"/>
    <property type="evidence" value="ECO:0007669"/>
    <property type="project" value="InterPro"/>
</dbReference>
<dbReference type="Pfam" id="PF04349">
    <property type="entry name" value="MdoG"/>
    <property type="match status" value="1"/>
</dbReference>
<dbReference type="Gene3D" id="2.60.40.10">
    <property type="entry name" value="Immunoglobulins"/>
    <property type="match status" value="1"/>
</dbReference>
<feature type="chain" id="PRO_5001791337" evidence="6">
    <location>
        <begin position="24"/>
        <end position="551"/>
    </location>
</feature>
<proteinExistence type="inferred from homology"/>
<comment type="caution">
    <text evidence="8">The sequence shown here is derived from an EMBL/GenBank/DDBJ whole genome shotgun (WGS) entry which is preliminary data.</text>
</comment>
<dbReference type="PIRSF" id="PIRSF006281">
    <property type="entry name" value="MdoG"/>
    <property type="match status" value="1"/>
</dbReference>
<keyword evidence="5" id="KW-0574">Periplasm</keyword>
<dbReference type="GO" id="GO:0030288">
    <property type="term" value="C:outer membrane-bounded periplasmic space"/>
    <property type="evidence" value="ECO:0007669"/>
    <property type="project" value="TreeGrafter"/>
</dbReference>
<dbReference type="Gene3D" id="2.70.98.10">
    <property type="match status" value="1"/>
</dbReference>
<evidence type="ECO:0000259" key="7">
    <source>
        <dbReference type="Pfam" id="PF04349"/>
    </source>
</evidence>
<dbReference type="Proteomes" id="UP000028640">
    <property type="component" value="Unassembled WGS sequence"/>
</dbReference>
<dbReference type="SUPFAM" id="SSF81296">
    <property type="entry name" value="E set domains"/>
    <property type="match status" value="1"/>
</dbReference>
<dbReference type="UniPathway" id="UPA00637"/>
<dbReference type="SUPFAM" id="SSF74650">
    <property type="entry name" value="Galactose mutarotase-like"/>
    <property type="match status" value="1"/>
</dbReference>
<dbReference type="GO" id="GO:0051274">
    <property type="term" value="P:beta-glucan biosynthetic process"/>
    <property type="evidence" value="ECO:0007669"/>
    <property type="project" value="TreeGrafter"/>
</dbReference>
<evidence type="ECO:0000313" key="8">
    <source>
        <dbReference type="EMBL" id="KFC83590.1"/>
    </source>
</evidence>
<sequence>MERRAFIKASMAFAAYCGVPAMASVFTRSAEAAQGNVADGGATSFDFSVLQKMASSLASKPYGGAPQPLPKTLAELTPQAYNAIEYDHAHSLWHDLPNRQLDVELFHVGMGFKRRVQMYSVDADKKQAREIHFRPELFQYHNAGVDTKQLEGITNLGFAGFKVNKAPELTRRDVVSFLGASYFRAVDDTYQYGLSARGVAVDTFVGQPEEFPDFTAFWFETPKSGDTTFTVYALLDGPSVTGAYRFIIHCEPTRVVMEIEKHLNARQDIKQLGISPMTSMYSCGTSERGRCDTIHPQIHDSDRLAMWRGNGEWVCRPLNNPQKLQFNAFADENPKGFGLLQLDHDFNNYQDVIGWYNKRPSLWVEPVGNWGKGAINLLEIPTTGETLDNIVCFWQPEKPVKAGDNFTFSYKLYWSSEPPERSPLSNVLATRTGMGGFPEGWAPGEHYPDVWARRFAVDFIGGELKAYADKGIEPVINVSAGKIKNIEILYVQPFDGYRILFDWYPDSDSVAPVELRMFLRSGNTALSETWLYQYFPPAPDKRKYIDDRQMS</sequence>
<dbReference type="OrthoDB" id="335750at2"/>
<dbReference type="GO" id="GO:0003824">
    <property type="term" value="F:catalytic activity"/>
    <property type="evidence" value="ECO:0007669"/>
    <property type="project" value="InterPro"/>
</dbReference>
<dbReference type="InterPro" id="IPR014756">
    <property type="entry name" value="Ig_E-set"/>
</dbReference>
<accession>A0A085GIP5</accession>
<organism evidence="8 9">
    <name type="scientific">Ewingella americana (strain ATCC 33852 / DSM 4580 / CCUG 14506 / JCM 5911 / LMG 7869 / NCTC 12157 / CDC 1468-78)</name>
    <dbReference type="NCBI Taxonomy" id="910964"/>
    <lineage>
        <taxon>Bacteria</taxon>
        <taxon>Pseudomonadati</taxon>
        <taxon>Pseudomonadota</taxon>
        <taxon>Gammaproteobacteria</taxon>
        <taxon>Enterobacterales</taxon>
        <taxon>Yersiniaceae</taxon>
        <taxon>Ewingella</taxon>
    </lineage>
</organism>
<dbReference type="InterPro" id="IPR013783">
    <property type="entry name" value="Ig-like_fold"/>
</dbReference>
<reference evidence="8 9" key="1">
    <citation type="submission" date="2014-05" db="EMBL/GenBank/DDBJ databases">
        <title>ATOL: Assembling a taxonomically balanced genome-scale reconstruction of the evolutionary history of the Enterobacteriaceae.</title>
        <authorList>
            <person name="Plunkett G.III."/>
            <person name="Neeno-Eckwall E.C."/>
            <person name="Glasner J.D."/>
            <person name="Perna N.T."/>
        </authorList>
    </citation>
    <scope>NUCLEOTIDE SEQUENCE [LARGE SCALE GENOMIC DNA]</scope>
    <source>
        <strain evidence="8 9">ATCC 33852</strain>
    </source>
</reference>
<dbReference type="InterPro" id="IPR007444">
    <property type="entry name" value="Glucan_biosyn_MdoG_C"/>
</dbReference>
<evidence type="ECO:0000256" key="2">
    <source>
        <dbReference type="ARBA" id="ARBA00005001"/>
    </source>
</evidence>
<feature type="domain" description="Glucan biosynthesis periplasmic MdoG C-terminal" evidence="7">
    <location>
        <begin position="45"/>
        <end position="534"/>
    </location>
</feature>
<protein>
    <submittedName>
        <fullName evidence="8">Glucans biosynthesis protein D</fullName>
    </submittedName>
</protein>
<name>A0A085GIP5_EWIA3</name>
<evidence type="ECO:0000256" key="4">
    <source>
        <dbReference type="ARBA" id="ARBA00022729"/>
    </source>
</evidence>